<dbReference type="InterPro" id="IPR002928">
    <property type="entry name" value="Myosin_tail"/>
</dbReference>
<keyword evidence="1 3" id="KW-0175">Coiled coil</keyword>
<reference evidence="6" key="1">
    <citation type="journal article" date="2024" name="Gigascience">
        <title>Chromosome-level genome of the poultry shaft louse Menopon gallinae provides insight into the host-switching and adaptive evolution of parasitic lice.</title>
        <authorList>
            <person name="Xu Y."/>
            <person name="Ma L."/>
            <person name="Liu S."/>
            <person name="Liang Y."/>
            <person name="Liu Q."/>
            <person name="He Z."/>
            <person name="Tian L."/>
            <person name="Duan Y."/>
            <person name="Cai W."/>
            <person name="Li H."/>
            <person name="Song F."/>
        </authorList>
    </citation>
    <scope>NUCLEOTIDE SEQUENCE</scope>
    <source>
        <strain evidence="6">Cailab_2023a</strain>
    </source>
</reference>
<dbReference type="PANTHER" id="PTHR46292:SF1">
    <property type="entry name" value="COILED-COIL DOMAIN-CONTAINING PROTEIN 102A"/>
    <property type="match status" value="1"/>
</dbReference>
<sequence length="535" mass="62695">MAQSNTGGLSLRRHNRSSGIDHESSTMTVNRYGDTEWEAKEALRQRELEEARARAAQMEKTMRWWSDCTANWREKWSKVRNERNKAREEIKILRTKLEVAMKDSNAFRREKIELEAQNEELKKEMEKIHVLLIKHAGQWDQKILDALEMAERSELPKLENLPNDEIYSFDTFKSTLEVDKASTSTGSDQKVDFEESQALKPSELENSPSNCDVRLSPDSHSDRKEKRLSTLKDELSPYDEEYILQKVSMLQLRLEEATKTIQAERDEKITLHKTIERLHAELQETKDKCEDLKLAKQDTVRELLSLQDQHRDTIQQIQSDLQDETSCRESVDRRMADLRAELERLQAENASEWGKRERLETEKLSLERDNKKLRAEVRDLQERLERKGNPQASADTELRTLQQELSEKTKELSELKHSHGKLKKVLQDKMTESAHANRRAEQYETEVKRLRVRVEELKRELAVAEDEVDSASNNIRKLQRSNDELQEQVESLQMQLEHVYTRLRNNSSSTLLSHRKQSPILNEDVGLSDEDVHEY</sequence>
<evidence type="ECO:0000256" key="4">
    <source>
        <dbReference type="SAM" id="MobiDB-lite"/>
    </source>
</evidence>
<organism evidence="6">
    <name type="scientific">Menopon gallinae</name>
    <name type="common">poultry shaft louse</name>
    <dbReference type="NCBI Taxonomy" id="328185"/>
    <lineage>
        <taxon>Eukaryota</taxon>
        <taxon>Metazoa</taxon>
        <taxon>Ecdysozoa</taxon>
        <taxon>Arthropoda</taxon>
        <taxon>Hexapoda</taxon>
        <taxon>Insecta</taxon>
        <taxon>Pterygota</taxon>
        <taxon>Neoptera</taxon>
        <taxon>Paraneoptera</taxon>
        <taxon>Psocodea</taxon>
        <taxon>Troctomorpha</taxon>
        <taxon>Phthiraptera</taxon>
        <taxon>Amblycera</taxon>
        <taxon>Menoponidae</taxon>
        <taxon>Menopon</taxon>
    </lineage>
</organism>
<protein>
    <recommendedName>
        <fullName evidence="2">Coiled-coil domain-containing protein 102A</fullName>
    </recommendedName>
</protein>
<comment type="caution">
    <text evidence="6">The sequence shown here is derived from an EMBL/GenBank/DDBJ whole genome shotgun (WGS) entry which is preliminary data.</text>
</comment>
<dbReference type="PANTHER" id="PTHR46292">
    <property type="entry name" value="COILED-COIL DOMAIN-CONTAINING PROTEIN 102A"/>
    <property type="match status" value="1"/>
</dbReference>
<dbReference type="GO" id="GO:0016459">
    <property type="term" value="C:myosin complex"/>
    <property type="evidence" value="ECO:0007669"/>
    <property type="project" value="InterPro"/>
</dbReference>
<feature type="compositionally biased region" description="Basic and acidic residues" evidence="4">
    <location>
        <begin position="215"/>
        <end position="228"/>
    </location>
</feature>
<dbReference type="SUPFAM" id="SSF90257">
    <property type="entry name" value="Myosin rod fragments"/>
    <property type="match status" value="1"/>
</dbReference>
<proteinExistence type="predicted"/>
<feature type="domain" description="Myosin tail" evidence="5">
    <location>
        <begin position="312"/>
        <end position="501"/>
    </location>
</feature>
<evidence type="ECO:0000256" key="3">
    <source>
        <dbReference type="SAM" id="Coils"/>
    </source>
</evidence>
<name>A0AAW2IDX6_9NEOP</name>
<accession>A0AAW2IDX6</accession>
<dbReference type="AlphaFoldDB" id="A0AAW2IDX6"/>
<feature type="coiled-coil region" evidence="3">
    <location>
        <begin position="39"/>
        <end position="134"/>
    </location>
</feature>
<evidence type="ECO:0000256" key="1">
    <source>
        <dbReference type="ARBA" id="ARBA00023054"/>
    </source>
</evidence>
<evidence type="ECO:0000313" key="6">
    <source>
        <dbReference type="EMBL" id="KAL0280018.1"/>
    </source>
</evidence>
<dbReference type="Gene3D" id="1.10.287.1490">
    <property type="match status" value="1"/>
</dbReference>
<gene>
    <name evidence="6" type="ORF">PYX00_001444</name>
</gene>
<dbReference type="Pfam" id="PF01576">
    <property type="entry name" value="Myosin_tail_1"/>
    <property type="match status" value="1"/>
</dbReference>
<evidence type="ECO:0000256" key="2">
    <source>
        <dbReference type="ARBA" id="ARBA00040149"/>
    </source>
</evidence>
<feature type="region of interest" description="Disordered" evidence="4">
    <location>
        <begin position="183"/>
        <end position="228"/>
    </location>
</feature>
<dbReference type="EMBL" id="JARGDH010000001">
    <property type="protein sequence ID" value="KAL0280018.1"/>
    <property type="molecule type" value="Genomic_DNA"/>
</dbReference>
<feature type="region of interest" description="Disordered" evidence="4">
    <location>
        <begin position="1"/>
        <end position="33"/>
    </location>
</feature>
<evidence type="ECO:0000259" key="5">
    <source>
        <dbReference type="Pfam" id="PF01576"/>
    </source>
</evidence>
<feature type="coiled-coil region" evidence="3">
    <location>
        <begin position="247"/>
        <end position="502"/>
    </location>
</feature>